<dbReference type="InterPro" id="IPR049492">
    <property type="entry name" value="BD-FAE-like_dom"/>
</dbReference>
<dbReference type="OrthoDB" id="9777975at2"/>
<keyword evidence="2" id="KW-0732">Signal</keyword>
<sequence length="283" mass="31580">MKNILPGRLFLNTCFILLSVLAGFSAIGQTTYKTEPDVHYYQDSPIAEDAYVREMCKLDVYYPENEKNFPTVIWFHGGGLTGGSKEIPEDLKNNGFAVIGAGYRLSPKVKSVQCIEDAAAAIAWVFKHIETYGGDPGLIFVSGHSAGGYLAMMTALDKQYLEVHGVNADSIAGIIPFSGHAITHFNIRKENGIKDVQAVVDRFAPLWHVRPEAPPMLLITGDREMEMLGRYEENAYLLRMMKLAGHKETELYELEGYGHNMVKPALPLLIREVSERTAEIKRE</sequence>
<reference evidence="4 5" key="1">
    <citation type="submission" date="2018-10" db="EMBL/GenBank/DDBJ databases">
        <title>Sinomicrobium pectinilyticum sp. nov., a pectinase-producing bacterium isolated from alkaline and saline soil, and emended description of the genus Sinomicrobium.</title>
        <authorList>
            <person name="Cheng B."/>
            <person name="Li C."/>
            <person name="Lai Q."/>
            <person name="Du M."/>
            <person name="Shao Z."/>
            <person name="Xu P."/>
            <person name="Yang C."/>
        </authorList>
    </citation>
    <scope>NUCLEOTIDE SEQUENCE [LARGE SCALE GENOMIC DNA]</scope>
    <source>
        <strain evidence="4 5">5DNS001</strain>
    </source>
</reference>
<evidence type="ECO:0000313" key="5">
    <source>
        <dbReference type="Proteomes" id="UP000267469"/>
    </source>
</evidence>
<dbReference type="RefSeq" id="WP_123218105.1">
    <property type="nucleotide sequence ID" value="NZ_RJTM01000169.1"/>
</dbReference>
<dbReference type="Proteomes" id="UP000267469">
    <property type="component" value="Unassembled WGS sequence"/>
</dbReference>
<dbReference type="InterPro" id="IPR050300">
    <property type="entry name" value="GDXG_lipolytic_enzyme"/>
</dbReference>
<protein>
    <submittedName>
        <fullName evidence="4">Alpha/beta hydrolase</fullName>
    </submittedName>
</protein>
<dbReference type="Gene3D" id="3.40.50.1820">
    <property type="entry name" value="alpha/beta hydrolase"/>
    <property type="match status" value="1"/>
</dbReference>
<dbReference type="Pfam" id="PF20434">
    <property type="entry name" value="BD-FAE"/>
    <property type="match status" value="1"/>
</dbReference>
<keyword evidence="1 4" id="KW-0378">Hydrolase</keyword>
<feature type="chain" id="PRO_5018173567" evidence="2">
    <location>
        <begin position="23"/>
        <end position="283"/>
    </location>
</feature>
<name>A0A3N0DIP3_SINP1</name>
<gene>
    <name evidence="4" type="ORF">ED312_21620</name>
</gene>
<accession>A0A3N0DIP3</accession>
<dbReference type="InterPro" id="IPR029058">
    <property type="entry name" value="AB_hydrolase_fold"/>
</dbReference>
<keyword evidence="5" id="KW-1185">Reference proteome</keyword>
<evidence type="ECO:0000256" key="2">
    <source>
        <dbReference type="SAM" id="SignalP"/>
    </source>
</evidence>
<dbReference type="PANTHER" id="PTHR48081">
    <property type="entry name" value="AB HYDROLASE SUPERFAMILY PROTEIN C4A8.06C"/>
    <property type="match status" value="1"/>
</dbReference>
<evidence type="ECO:0000256" key="1">
    <source>
        <dbReference type="ARBA" id="ARBA00022801"/>
    </source>
</evidence>
<feature type="signal peptide" evidence="2">
    <location>
        <begin position="1"/>
        <end position="22"/>
    </location>
</feature>
<proteinExistence type="predicted"/>
<comment type="caution">
    <text evidence="4">The sequence shown here is derived from an EMBL/GenBank/DDBJ whole genome shotgun (WGS) entry which is preliminary data.</text>
</comment>
<dbReference type="AlphaFoldDB" id="A0A3N0DIP3"/>
<evidence type="ECO:0000259" key="3">
    <source>
        <dbReference type="Pfam" id="PF20434"/>
    </source>
</evidence>
<feature type="domain" description="BD-FAE-like" evidence="3">
    <location>
        <begin position="58"/>
        <end position="205"/>
    </location>
</feature>
<dbReference type="EMBL" id="RJTM01000169">
    <property type="protein sequence ID" value="RNL75261.1"/>
    <property type="molecule type" value="Genomic_DNA"/>
</dbReference>
<dbReference type="PANTHER" id="PTHR48081:SF9">
    <property type="entry name" value="CARBOXYLESTERASE"/>
    <property type="match status" value="1"/>
</dbReference>
<dbReference type="GO" id="GO:0016787">
    <property type="term" value="F:hydrolase activity"/>
    <property type="evidence" value="ECO:0007669"/>
    <property type="project" value="UniProtKB-KW"/>
</dbReference>
<evidence type="ECO:0000313" key="4">
    <source>
        <dbReference type="EMBL" id="RNL75261.1"/>
    </source>
</evidence>
<dbReference type="SUPFAM" id="SSF53474">
    <property type="entry name" value="alpha/beta-Hydrolases"/>
    <property type="match status" value="1"/>
</dbReference>
<organism evidence="4 5">
    <name type="scientific">Sinomicrobium pectinilyticum</name>
    <dbReference type="NCBI Taxonomy" id="1084421"/>
    <lineage>
        <taxon>Bacteria</taxon>
        <taxon>Pseudomonadati</taxon>
        <taxon>Bacteroidota</taxon>
        <taxon>Flavobacteriia</taxon>
        <taxon>Flavobacteriales</taxon>
        <taxon>Flavobacteriaceae</taxon>
        <taxon>Sinomicrobium</taxon>
    </lineage>
</organism>